<gene>
    <name evidence="6" type="ORF">E1269_02080</name>
</gene>
<dbReference type="SMART" id="SM00922">
    <property type="entry name" value="MR_MLE"/>
    <property type="match status" value="1"/>
</dbReference>
<dbReference type="GO" id="GO:0008872">
    <property type="term" value="F:glucarate dehydratase activity"/>
    <property type="evidence" value="ECO:0007669"/>
    <property type="project" value="UniProtKB-EC"/>
</dbReference>
<feature type="region of interest" description="Disordered" evidence="4">
    <location>
        <begin position="495"/>
        <end position="515"/>
    </location>
</feature>
<dbReference type="SUPFAM" id="SSF54826">
    <property type="entry name" value="Enolase N-terminal domain-like"/>
    <property type="match status" value="1"/>
</dbReference>
<feature type="compositionally biased region" description="Basic and acidic residues" evidence="4">
    <location>
        <begin position="66"/>
        <end position="78"/>
    </location>
</feature>
<dbReference type="PANTHER" id="PTHR48080:SF4">
    <property type="entry name" value="GLUCARATE DEHYDRATASE"/>
    <property type="match status" value="1"/>
</dbReference>
<dbReference type="SFLD" id="SFLDG00055">
    <property type="entry name" value="glucarate_dehydratase"/>
    <property type="match status" value="1"/>
</dbReference>
<evidence type="ECO:0000259" key="5">
    <source>
        <dbReference type="SMART" id="SM00922"/>
    </source>
</evidence>
<dbReference type="PANTHER" id="PTHR48080">
    <property type="entry name" value="D-GALACTONATE DEHYDRATASE-RELATED"/>
    <property type="match status" value="1"/>
</dbReference>
<protein>
    <recommendedName>
        <fullName evidence="3">glucarate dehydratase</fullName>
        <ecNumber evidence="3">4.2.1.40</ecNumber>
    </recommendedName>
</protein>
<evidence type="ECO:0000256" key="2">
    <source>
        <dbReference type="ARBA" id="ARBA00005183"/>
    </source>
</evidence>
<comment type="catalytic activity">
    <reaction evidence="1">
        <text>D-glucarate = 5-dehydro-4-deoxy-D-glucarate + H2O</text>
        <dbReference type="Rhea" id="RHEA:14573"/>
        <dbReference type="ChEBI" id="CHEBI:15377"/>
        <dbReference type="ChEBI" id="CHEBI:30612"/>
        <dbReference type="ChEBI" id="CHEBI:42819"/>
        <dbReference type="EC" id="4.2.1.40"/>
    </reaction>
</comment>
<sequence>MPCGGWNQRTVLDAHARRAASADQHTRRGNGRRRRDDRRYQRRPACRCYGIRRSRGRCRRRSCARHGAEVRRPGDASHVRSPRPASRPAAGSVARGLGEAPPGHRAPRHRAFDHVEFLVRISSVTATPVRVPIYAPRLHSDGVTRSLDRIVIEVRTDEGVTGLGELGGRSPHARVRAAGDDIVGLDPFATEELRGRLTGGKFADRGGNILYAGFEMALLDIQGKTLGRPVSDLLGGQLRTSVPTTAYVFRLLDHDGRPAVRTADDIVAETERLVAATGCTTIKFKAGSAAWAEDVAVTLALRDRFRDHQLRVDPNAVWSLGTSLRAAAQLAEADLEWLEDPVLGIEGMSQVTARGGIPTATNMCLTDWPELPAAVAAHAVDVVLLDIYYLGGMRSAAGFARACAAWQLGIGLHSGGAGASELGIGTAAVLQLAAALPTLIPAMDSMYSHVMDDVIVGGPLTFRDGSLTIPQQPGLGVELDADKLAHYASVAAEATSANRRGPSSHGGKRPQYPAY</sequence>
<keyword evidence="7" id="KW-1185">Reference proteome</keyword>
<comment type="pathway">
    <text evidence="2">Carbohydrate acid metabolism; D-glucarate degradation; 2,5-dioxopentanoate from D-glucarate: step 1/2.</text>
</comment>
<evidence type="ECO:0000256" key="4">
    <source>
        <dbReference type="SAM" id="MobiDB-lite"/>
    </source>
</evidence>
<dbReference type="EC" id="4.2.1.40" evidence="3"/>
<dbReference type="SFLD" id="SFLDS00001">
    <property type="entry name" value="Enolase"/>
    <property type="match status" value="1"/>
</dbReference>
<name>A0A4R5DV90_9ACTN</name>
<organism evidence="6 7">
    <name type="scientific">Jiangella asiatica</name>
    <dbReference type="NCBI Taxonomy" id="2530372"/>
    <lineage>
        <taxon>Bacteria</taxon>
        <taxon>Bacillati</taxon>
        <taxon>Actinomycetota</taxon>
        <taxon>Actinomycetes</taxon>
        <taxon>Jiangellales</taxon>
        <taxon>Jiangellaceae</taxon>
        <taxon>Jiangella</taxon>
    </lineage>
</organism>
<dbReference type="OrthoDB" id="193563at2"/>
<evidence type="ECO:0000313" key="7">
    <source>
        <dbReference type="Proteomes" id="UP000294739"/>
    </source>
</evidence>
<feature type="region of interest" description="Disordered" evidence="4">
    <location>
        <begin position="1"/>
        <end position="40"/>
    </location>
</feature>
<dbReference type="InterPro" id="IPR036849">
    <property type="entry name" value="Enolase-like_C_sf"/>
</dbReference>
<evidence type="ECO:0000256" key="1">
    <source>
        <dbReference type="ARBA" id="ARBA00001426"/>
    </source>
</evidence>
<dbReference type="Gene3D" id="3.20.20.120">
    <property type="entry name" value="Enolase-like C-terminal domain"/>
    <property type="match status" value="1"/>
</dbReference>
<evidence type="ECO:0000313" key="6">
    <source>
        <dbReference type="EMBL" id="TDE14933.1"/>
    </source>
</evidence>
<dbReference type="InterPro" id="IPR013342">
    <property type="entry name" value="Mandelate_racemase_C"/>
</dbReference>
<dbReference type="AlphaFoldDB" id="A0A4R5DV90"/>
<dbReference type="EMBL" id="SMKZ01000002">
    <property type="protein sequence ID" value="TDE14933.1"/>
    <property type="molecule type" value="Genomic_DNA"/>
</dbReference>
<dbReference type="Gene3D" id="3.30.390.10">
    <property type="entry name" value="Enolase-like, N-terminal domain"/>
    <property type="match status" value="1"/>
</dbReference>
<dbReference type="InterPro" id="IPR013341">
    <property type="entry name" value="Mandelate_racemase_N_dom"/>
</dbReference>
<evidence type="ECO:0000256" key="3">
    <source>
        <dbReference type="ARBA" id="ARBA00011973"/>
    </source>
</evidence>
<dbReference type="SUPFAM" id="SSF51604">
    <property type="entry name" value="Enolase C-terminal domain-like"/>
    <property type="match status" value="1"/>
</dbReference>
<comment type="caution">
    <text evidence="6">The sequence shown here is derived from an EMBL/GenBank/DDBJ whole genome shotgun (WGS) entry which is preliminary data.</text>
</comment>
<dbReference type="Proteomes" id="UP000294739">
    <property type="component" value="Unassembled WGS sequence"/>
</dbReference>
<dbReference type="InterPro" id="IPR029065">
    <property type="entry name" value="Enolase_C-like"/>
</dbReference>
<feature type="compositionally biased region" description="Basic residues" evidence="4">
    <location>
        <begin position="27"/>
        <end position="40"/>
    </location>
</feature>
<feature type="region of interest" description="Disordered" evidence="4">
    <location>
        <begin position="60"/>
        <end position="107"/>
    </location>
</feature>
<dbReference type="Pfam" id="PF13378">
    <property type="entry name" value="MR_MLE_C"/>
    <property type="match status" value="1"/>
</dbReference>
<dbReference type="InterPro" id="IPR029017">
    <property type="entry name" value="Enolase-like_N"/>
</dbReference>
<feature type="domain" description="Mandelate racemase/muconate lactonizing enzyme C-terminal" evidence="5">
    <location>
        <begin position="263"/>
        <end position="358"/>
    </location>
</feature>
<reference evidence="6 7" key="1">
    <citation type="submission" date="2019-03" db="EMBL/GenBank/DDBJ databases">
        <title>Draft genome sequences of novel Actinobacteria.</title>
        <authorList>
            <person name="Sahin N."/>
            <person name="Ay H."/>
            <person name="Saygin H."/>
        </authorList>
    </citation>
    <scope>NUCLEOTIDE SEQUENCE [LARGE SCALE GENOMIC DNA]</scope>
    <source>
        <strain evidence="6 7">5K138</strain>
    </source>
</reference>
<accession>A0A4R5DV90</accession>
<dbReference type="InterPro" id="IPR034593">
    <property type="entry name" value="DgoD-like"/>
</dbReference>
<dbReference type="Pfam" id="PF02746">
    <property type="entry name" value="MR_MLE_N"/>
    <property type="match status" value="1"/>
</dbReference>
<dbReference type="InParanoid" id="A0A4R5DV90"/>
<proteinExistence type="predicted"/>